<keyword evidence="1" id="KW-0812">Transmembrane</keyword>
<feature type="transmembrane region" description="Helical" evidence="1">
    <location>
        <begin position="101"/>
        <end position="123"/>
    </location>
</feature>
<evidence type="ECO:0008006" key="4">
    <source>
        <dbReference type="Google" id="ProtNLM"/>
    </source>
</evidence>
<dbReference type="EMBL" id="BMUU01000004">
    <property type="protein sequence ID" value="GGY34356.1"/>
    <property type="molecule type" value="Genomic_DNA"/>
</dbReference>
<keyword evidence="1" id="KW-1133">Transmembrane helix</keyword>
<dbReference type="GeneID" id="96291023"/>
<evidence type="ECO:0000313" key="3">
    <source>
        <dbReference type="Proteomes" id="UP000600946"/>
    </source>
</evidence>
<proteinExistence type="predicted"/>
<feature type="transmembrane region" description="Helical" evidence="1">
    <location>
        <begin position="20"/>
        <end position="37"/>
    </location>
</feature>
<evidence type="ECO:0000313" key="2">
    <source>
        <dbReference type="EMBL" id="GGY34356.1"/>
    </source>
</evidence>
<name>A0ABQ3A3B5_9ACTN</name>
<reference evidence="3" key="1">
    <citation type="journal article" date="2019" name="Int. J. Syst. Evol. Microbiol.">
        <title>The Global Catalogue of Microorganisms (GCM) 10K type strain sequencing project: providing services to taxonomists for standard genome sequencing and annotation.</title>
        <authorList>
            <consortium name="The Broad Institute Genomics Platform"/>
            <consortium name="The Broad Institute Genome Sequencing Center for Infectious Disease"/>
            <person name="Wu L."/>
            <person name="Ma J."/>
        </authorList>
    </citation>
    <scope>NUCLEOTIDE SEQUENCE [LARGE SCALE GENOMIC DNA]</scope>
    <source>
        <strain evidence="3">JCM 4594</strain>
    </source>
</reference>
<dbReference type="Pfam" id="PF19608">
    <property type="entry name" value="DUF6113"/>
    <property type="match status" value="1"/>
</dbReference>
<feature type="transmembrane region" description="Helical" evidence="1">
    <location>
        <begin position="43"/>
        <end position="60"/>
    </location>
</feature>
<gene>
    <name evidence="2" type="ORF">GCM10010326_30590</name>
</gene>
<dbReference type="InterPro" id="IPR046095">
    <property type="entry name" value="DUF6113"/>
</dbReference>
<keyword evidence="3" id="KW-1185">Reference proteome</keyword>
<dbReference type="RefSeq" id="WP_373300175.1">
    <property type="nucleotide sequence ID" value="NZ_BMUU01000004.1"/>
</dbReference>
<keyword evidence="1" id="KW-0472">Membrane</keyword>
<protein>
    <recommendedName>
        <fullName evidence="4">Integral membrane protein</fullName>
    </recommendedName>
</protein>
<evidence type="ECO:0000256" key="1">
    <source>
        <dbReference type="SAM" id="Phobius"/>
    </source>
</evidence>
<accession>A0ABQ3A3B5</accession>
<sequence>MSTRTAMDDTRTPSRAARIALYAGLVVLGALVAAAGALVQAAWFPGGLVLALAGAVGLFYSGTQLTGARGGVGAPAAGWLITVVLLTASRPEGDFVFGAGMGSYAFLLGGMVAAVICATIGGFTQPGAPAARLGK</sequence>
<organism evidence="2 3">
    <name type="scientific">Streptomyces xanthochromogenes</name>
    <dbReference type="NCBI Taxonomy" id="67384"/>
    <lineage>
        <taxon>Bacteria</taxon>
        <taxon>Bacillati</taxon>
        <taxon>Actinomycetota</taxon>
        <taxon>Actinomycetes</taxon>
        <taxon>Kitasatosporales</taxon>
        <taxon>Streptomycetaceae</taxon>
        <taxon>Streptomyces</taxon>
    </lineage>
</organism>
<feature type="transmembrane region" description="Helical" evidence="1">
    <location>
        <begin position="72"/>
        <end position="89"/>
    </location>
</feature>
<comment type="caution">
    <text evidence="2">The sequence shown here is derived from an EMBL/GenBank/DDBJ whole genome shotgun (WGS) entry which is preliminary data.</text>
</comment>
<dbReference type="Proteomes" id="UP000600946">
    <property type="component" value="Unassembled WGS sequence"/>
</dbReference>